<dbReference type="PANTHER" id="PTHR30061:SF50">
    <property type="entry name" value="MALTOSE_MALTODEXTRIN-BINDING PERIPLASMIC PROTEIN"/>
    <property type="match status" value="1"/>
</dbReference>
<dbReference type="Pfam" id="PF01547">
    <property type="entry name" value="SBP_bac_1"/>
    <property type="match status" value="1"/>
</dbReference>
<evidence type="ECO:0000313" key="4">
    <source>
        <dbReference type="EMBL" id="CAB4779129.1"/>
    </source>
</evidence>
<proteinExistence type="inferred from homology"/>
<dbReference type="GO" id="GO:1901982">
    <property type="term" value="F:maltose binding"/>
    <property type="evidence" value="ECO:0007669"/>
    <property type="project" value="TreeGrafter"/>
</dbReference>
<dbReference type="EMBL" id="CAEZZP010000093">
    <property type="protein sequence ID" value="CAB4779129.1"/>
    <property type="molecule type" value="Genomic_DNA"/>
</dbReference>
<accession>A0A6J6W5S3</accession>
<reference evidence="4" key="1">
    <citation type="submission" date="2020-05" db="EMBL/GenBank/DDBJ databases">
        <authorList>
            <person name="Chiriac C."/>
            <person name="Salcher M."/>
            <person name="Ghai R."/>
            <person name="Kavagutti S V."/>
        </authorList>
    </citation>
    <scope>NUCLEOTIDE SEQUENCE</scope>
</reference>
<evidence type="ECO:0000256" key="3">
    <source>
        <dbReference type="ARBA" id="ARBA00022729"/>
    </source>
</evidence>
<sequence>MTLRIALVGGPMYDHLYSIFDEYDVEVIVHADHPTLNRKVAEMLAAGERIDLLSTHSKYAPSQASWLQPLDSLVDKPAVDELAPLAVDLCRYRQQLFTIPRLIDVRIMWLRSDRVALVPTTWDDLMNSPVKFGFPGKESGLFGTFYEMVVGAGGRIFDDEERPCFISDESIQAIEMLIALAQQTDSDLPNWHYDQVDVALLNGTTDASGAWPGAWGAIHSSKFAQVLRPYRYPSGAKRWASYAGCHAWGIPTTCGDIDGATALLHRLMSAEVHSLDASGGNMCANVEALSQVAPVNDIDQQRLAITRETINQAMITYPSRVRFPEVEDAGWMLINETLRGLRSPQDAIHTMQTVAEKVLTTGKN</sequence>
<dbReference type="PANTHER" id="PTHR30061">
    <property type="entry name" value="MALTOSE-BINDING PERIPLASMIC PROTEIN"/>
    <property type="match status" value="1"/>
</dbReference>
<keyword evidence="3" id="KW-0732">Signal</keyword>
<comment type="similarity">
    <text evidence="1">Belongs to the bacterial solute-binding protein 1 family.</text>
</comment>
<organism evidence="4">
    <name type="scientific">freshwater metagenome</name>
    <dbReference type="NCBI Taxonomy" id="449393"/>
    <lineage>
        <taxon>unclassified sequences</taxon>
        <taxon>metagenomes</taxon>
        <taxon>ecological metagenomes</taxon>
    </lineage>
</organism>
<evidence type="ECO:0000256" key="1">
    <source>
        <dbReference type="ARBA" id="ARBA00008520"/>
    </source>
</evidence>
<keyword evidence="2" id="KW-0813">Transport</keyword>
<dbReference type="GO" id="GO:0015768">
    <property type="term" value="P:maltose transport"/>
    <property type="evidence" value="ECO:0007669"/>
    <property type="project" value="TreeGrafter"/>
</dbReference>
<dbReference type="InterPro" id="IPR006059">
    <property type="entry name" value="SBP"/>
</dbReference>
<dbReference type="AlphaFoldDB" id="A0A6J6W5S3"/>
<dbReference type="SUPFAM" id="SSF53850">
    <property type="entry name" value="Periplasmic binding protein-like II"/>
    <property type="match status" value="1"/>
</dbReference>
<evidence type="ECO:0000256" key="2">
    <source>
        <dbReference type="ARBA" id="ARBA00022448"/>
    </source>
</evidence>
<protein>
    <submittedName>
        <fullName evidence="4">Unannotated protein</fullName>
    </submittedName>
</protein>
<gene>
    <name evidence="4" type="ORF">UFOPK2880_01320</name>
</gene>
<dbReference type="GO" id="GO:0055052">
    <property type="term" value="C:ATP-binding cassette (ABC) transporter complex, substrate-binding subunit-containing"/>
    <property type="evidence" value="ECO:0007669"/>
    <property type="project" value="TreeGrafter"/>
</dbReference>
<dbReference type="Gene3D" id="3.40.190.10">
    <property type="entry name" value="Periplasmic binding protein-like II"/>
    <property type="match status" value="1"/>
</dbReference>
<name>A0A6J6W5S3_9ZZZZ</name>
<dbReference type="GO" id="GO:0042956">
    <property type="term" value="P:maltodextrin transmembrane transport"/>
    <property type="evidence" value="ECO:0007669"/>
    <property type="project" value="TreeGrafter"/>
</dbReference>